<keyword evidence="2" id="KW-1185">Reference proteome</keyword>
<evidence type="ECO:0000313" key="2">
    <source>
        <dbReference type="Proteomes" id="UP000193427"/>
    </source>
</evidence>
<accession>A0A1W6LDZ8</accession>
<organism evidence="1 2">
    <name type="scientific">Piscinibacter gummiphilus</name>
    <dbReference type="NCBI Taxonomy" id="946333"/>
    <lineage>
        <taxon>Bacteria</taxon>
        <taxon>Pseudomonadati</taxon>
        <taxon>Pseudomonadota</taxon>
        <taxon>Betaproteobacteria</taxon>
        <taxon>Burkholderiales</taxon>
        <taxon>Sphaerotilaceae</taxon>
        <taxon>Piscinibacter</taxon>
    </lineage>
</organism>
<dbReference type="KEGG" id="rgu:A4W93_22700"/>
<evidence type="ECO:0008006" key="3">
    <source>
        <dbReference type="Google" id="ProtNLM"/>
    </source>
</evidence>
<name>A0A1W6LDZ8_9BURK</name>
<dbReference type="EMBL" id="CP015118">
    <property type="protein sequence ID" value="ARN22491.1"/>
    <property type="molecule type" value="Genomic_DNA"/>
</dbReference>
<gene>
    <name evidence="1" type="ORF">A4W93_22700</name>
</gene>
<reference evidence="1 2" key="1">
    <citation type="submission" date="2016-04" db="EMBL/GenBank/DDBJ databases">
        <title>Complete genome sequence of natural rubber-degrading, novel Gram-negative bacterium, Rhizobacter gummiphilus strain NS21.</title>
        <authorList>
            <person name="Tabata M."/>
            <person name="Kasai D."/>
            <person name="Fukuda M."/>
        </authorList>
    </citation>
    <scope>NUCLEOTIDE SEQUENCE [LARGE SCALE GENOMIC DNA]</scope>
    <source>
        <strain evidence="1 2">NS21</strain>
    </source>
</reference>
<dbReference type="Proteomes" id="UP000193427">
    <property type="component" value="Chromosome"/>
</dbReference>
<dbReference type="AlphaFoldDB" id="A0A1W6LDZ8"/>
<protein>
    <recommendedName>
        <fullName evidence="3">DUF1444 family protein</fullName>
    </recommendedName>
</protein>
<evidence type="ECO:0000313" key="1">
    <source>
        <dbReference type="EMBL" id="ARN22491.1"/>
    </source>
</evidence>
<proteinExistence type="predicted"/>
<sequence>MATVFQAEAGDIPVRVKAGEPLTLEVDRMQVNLDRLYNYCLRVRGNCADQATTFAKAMKEMLTEAKAPMDKAAIRLVVRPREYLGQVPPSADGSGSTLQTRPLVDGLITVVVLDTPRALRPILAGDLPKLGVTAGELFQLAEANLVAALRPLGDVTDPVRAGKIGVVGGDVYEVGRLALVGQWTELAVAQGGTLLVVLPTTDVVLYISEATPAAIEALRGQSRRMAGRAPNPLAPEMVLRWAPTGWQLVP</sequence>